<accession>A0A4R2IQN7</accession>
<feature type="domain" description="HTH tetR-type" evidence="5">
    <location>
        <begin position="14"/>
        <end position="73"/>
    </location>
</feature>
<dbReference type="SUPFAM" id="SSF46689">
    <property type="entry name" value="Homeodomain-like"/>
    <property type="match status" value="1"/>
</dbReference>
<dbReference type="PROSITE" id="PS50977">
    <property type="entry name" value="HTH_TETR_2"/>
    <property type="match status" value="1"/>
</dbReference>
<dbReference type="OrthoDB" id="3382616at2"/>
<dbReference type="GO" id="GO:0003700">
    <property type="term" value="F:DNA-binding transcription factor activity"/>
    <property type="evidence" value="ECO:0007669"/>
    <property type="project" value="TreeGrafter"/>
</dbReference>
<dbReference type="Proteomes" id="UP000295573">
    <property type="component" value="Unassembled WGS sequence"/>
</dbReference>
<dbReference type="PANTHER" id="PTHR30055">
    <property type="entry name" value="HTH-TYPE TRANSCRIPTIONAL REGULATOR RUTR"/>
    <property type="match status" value="1"/>
</dbReference>
<evidence type="ECO:0000256" key="3">
    <source>
        <dbReference type="ARBA" id="ARBA00023163"/>
    </source>
</evidence>
<dbReference type="InterPro" id="IPR036271">
    <property type="entry name" value="Tet_transcr_reg_TetR-rel_C_sf"/>
</dbReference>
<keyword evidence="1" id="KW-0805">Transcription regulation</keyword>
<dbReference type="InterPro" id="IPR050109">
    <property type="entry name" value="HTH-type_TetR-like_transc_reg"/>
</dbReference>
<dbReference type="Pfam" id="PF21597">
    <property type="entry name" value="TetR_C_43"/>
    <property type="match status" value="1"/>
</dbReference>
<dbReference type="Gene3D" id="1.10.357.10">
    <property type="entry name" value="Tetracycline Repressor, domain 2"/>
    <property type="match status" value="1"/>
</dbReference>
<feature type="DNA-binding region" description="H-T-H motif" evidence="4">
    <location>
        <begin position="36"/>
        <end position="55"/>
    </location>
</feature>
<evidence type="ECO:0000313" key="7">
    <source>
        <dbReference type="Proteomes" id="UP000295573"/>
    </source>
</evidence>
<keyword evidence="2 4" id="KW-0238">DNA-binding</keyword>
<gene>
    <name evidence="6" type="ORF">EV646_107312</name>
</gene>
<protein>
    <submittedName>
        <fullName evidence="6">TetR family transcriptional regulator</fullName>
    </submittedName>
</protein>
<organism evidence="6 7">
    <name type="scientific">Kribbella antiqua</name>
    <dbReference type="NCBI Taxonomy" id="2512217"/>
    <lineage>
        <taxon>Bacteria</taxon>
        <taxon>Bacillati</taxon>
        <taxon>Actinomycetota</taxon>
        <taxon>Actinomycetes</taxon>
        <taxon>Propionibacteriales</taxon>
        <taxon>Kribbellaceae</taxon>
        <taxon>Kribbella</taxon>
    </lineage>
</organism>
<evidence type="ECO:0000256" key="4">
    <source>
        <dbReference type="PROSITE-ProRule" id="PRU00335"/>
    </source>
</evidence>
<dbReference type="SUPFAM" id="SSF48498">
    <property type="entry name" value="Tetracyclin repressor-like, C-terminal domain"/>
    <property type="match status" value="1"/>
</dbReference>
<keyword evidence="7" id="KW-1185">Reference proteome</keyword>
<dbReference type="RefSeq" id="WP_132151286.1">
    <property type="nucleotide sequence ID" value="NZ_SLWR01000007.1"/>
</dbReference>
<comment type="caution">
    <text evidence="6">The sequence shown here is derived from an EMBL/GenBank/DDBJ whole genome shotgun (WGS) entry which is preliminary data.</text>
</comment>
<dbReference type="InterPro" id="IPR049445">
    <property type="entry name" value="TetR_SbtR-like_C"/>
</dbReference>
<evidence type="ECO:0000256" key="1">
    <source>
        <dbReference type="ARBA" id="ARBA00023015"/>
    </source>
</evidence>
<dbReference type="InterPro" id="IPR001647">
    <property type="entry name" value="HTH_TetR"/>
</dbReference>
<dbReference type="Pfam" id="PF00440">
    <property type="entry name" value="TetR_N"/>
    <property type="match status" value="1"/>
</dbReference>
<dbReference type="AlphaFoldDB" id="A0A4R2IQN7"/>
<evidence type="ECO:0000313" key="6">
    <source>
        <dbReference type="EMBL" id="TCO46288.1"/>
    </source>
</evidence>
<proteinExistence type="predicted"/>
<dbReference type="PRINTS" id="PR00455">
    <property type="entry name" value="HTHTETR"/>
</dbReference>
<reference evidence="6 7" key="1">
    <citation type="journal article" date="2015" name="Stand. Genomic Sci.">
        <title>Genomic Encyclopedia of Bacterial and Archaeal Type Strains, Phase III: the genomes of soil and plant-associated and newly described type strains.</title>
        <authorList>
            <person name="Whitman W.B."/>
            <person name="Woyke T."/>
            <person name="Klenk H.P."/>
            <person name="Zhou Y."/>
            <person name="Lilburn T.G."/>
            <person name="Beck B.J."/>
            <person name="De Vos P."/>
            <person name="Vandamme P."/>
            <person name="Eisen J.A."/>
            <person name="Garrity G."/>
            <person name="Hugenholtz P."/>
            <person name="Kyrpides N.C."/>
        </authorList>
    </citation>
    <scope>NUCLEOTIDE SEQUENCE [LARGE SCALE GENOMIC DNA]</scope>
    <source>
        <strain evidence="6 7">VKM Ac-2541</strain>
    </source>
</reference>
<evidence type="ECO:0000256" key="2">
    <source>
        <dbReference type="ARBA" id="ARBA00023125"/>
    </source>
</evidence>
<evidence type="ECO:0000259" key="5">
    <source>
        <dbReference type="PROSITE" id="PS50977"/>
    </source>
</evidence>
<dbReference type="PANTHER" id="PTHR30055:SF234">
    <property type="entry name" value="HTH-TYPE TRANSCRIPTIONAL REGULATOR BETI"/>
    <property type="match status" value="1"/>
</dbReference>
<dbReference type="InterPro" id="IPR009057">
    <property type="entry name" value="Homeodomain-like_sf"/>
</dbReference>
<dbReference type="EMBL" id="SLWR01000007">
    <property type="protein sequence ID" value="TCO46288.1"/>
    <property type="molecule type" value="Genomic_DNA"/>
</dbReference>
<keyword evidence="3" id="KW-0804">Transcription</keyword>
<dbReference type="GO" id="GO:0000976">
    <property type="term" value="F:transcription cis-regulatory region binding"/>
    <property type="evidence" value="ECO:0007669"/>
    <property type="project" value="TreeGrafter"/>
</dbReference>
<sequence>MTGTGGRPLRADAQRNRDQILAAAARAFSTCGLEATLEGIARDAGVGIGTLYRHFPTRELLIEAAYRNELAAVCDAAPELLDSLPPAEALRAWMGRFIDYMTRKLGMADALRAVTASGANPYAQSLELLVGAIKPLLESGAASGELRSDVSAEDVLVSISGVALATGKNRDQADRALDLLLDGLRYRSS</sequence>
<name>A0A4R2IQN7_9ACTN</name>